<dbReference type="EMBL" id="JACHJR010000001">
    <property type="protein sequence ID" value="MBB4947663.1"/>
    <property type="molecule type" value="Genomic_DNA"/>
</dbReference>
<evidence type="ECO:0000259" key="1">
    <source>
        <dbReference type="PROSITE" id="PS51186"/>
    </source>
</evidence>
<dbReference type="SUPFAM" id="SSF55729">
    <property type="entry name" value="Acyl-CoA N-acyltransferases (Nat)"/>
    <property type="match status" value="1"/>
</dbReference>
<evidence type="ECO:0000313" key="3">
    <source>
        <dbReference type="Proteomes" id="UP000573327"/>
    </source>
</evidence>
<dbReference type="PROSITE" id="PS51186">
    <property type="entry name" value="GNAT"/>
    <property type="match status" value="1"/>
</dbReference>
<organism evidence="2 3">
    <name type="scientific">Kitasatospora gansuensis</name>
    <dbReference type="NCBI Taxonomy" id="258050"/>
    <lineage>
        <taxon>Bacteria</taxon>
        <taxon>Bacillati</taxon>
        <taxon>Actinomycetota</taxon>
        <taxon>Actinomycetes</taxon>
        <taxon>Kitasatosporales</taxon>
        <taxon>Streptomycetaceae</taxon>
        <taxon>Kitasatospora</taxon>
    </lineage>
</organism>
<sequence>MGIKIVPVSGVQEELLAATIALGDRYTKTLGLMTPPAYEKMADDGGLLVAVDGADVVGYALFGLPKRTPHVRLAHLCVAQEHRGRGIARHLVEAIRASHRQRFGIKAKCRRDYGLTGMWESLGFNPRGEVKGRSRRGHILDAWWLDFRHPSLFAEVDSDALLTVVVDHGVFADLHGRVLPPDAAESQALAADWMADLVEVAITPRINHEIRAIEDTVERQHQRSALTGLREITPDPEAAATCGRDLLNAAVAAFPDLTERSGLEARLRYVAETSAAGLQVLATRDALLAQLADVAWSVAGVHVVAPSVVTLHVDELRQAQVYRPVGLMGTEFRINEVAPGAEAELVAFFEQTGGDSGSAFADRLRALAQDSLSWRRELIRDGSGHPVALYAWAVDGRTLTVPVLRTASHPLEETLARQLLFTLKQSARESGAHVVRLTDPFVSATARAAASDDGFFEYTGGQATLLVDICGTSSAITNAAALAARELGKTADTLPAELSAEVAGVAERSWWPAKVMDSQLPSFIVPIDPRWSTELFNVPAMLLPRRNELGISREHVYYRSPGHRGESIPARLLWYVSKGLSNQEGQLVIGCSRLEEVVVDSAEALRARFEHLGVYGQREIHKIADRSSGKAMALRFSDTELFPKAVTLRRLTSLAEGLGLRLSLMSLTKIDNRLFQAVYQEGHRRT</sequence>
<dbReference type="AlphaFoldDB" id="A0A7W7SD24"/>
<proteinExistence type="predicted"/>
<keyword evidence="3" id="KW-1185">Reference proteome</keyword>
<dbReference type="RefSeq" id="WP_184915987.1">
    <property type="nucleotide sequence ID" value="NZ_JACHJR010000001.1"/>
</dbReference>
<protein>
    <submittedName>
        <fullName evidence="2">GNAT superfamily N-acetyltransferase</fullName>
    </submittedName>
</protein>
<evidence type="ECO:0000313" key="2">
    <source>
        <dbReference type="EMBL" id="MBB4947663.1"/>
    </source>
</evidence>
<gene>
    <name evidence="2" type="ORF">F4556_003198</name>
</gene>
<name>A0A7W7SD24_9ACTN</name>
<dbReference type="GO" id="GO:0016747">
    <property type="term" value="F:acyltransferase activity, transferring groups other than amino-acyl groups"/>
    <property type="evidence" value="ECO:0007669"/>
    <property type="project" value="InterPro"/>
</dbReference>
<accession>A0A7W7SD24</accession>
<dbReference type="CDD" id="cd04301">
    <property type="entry name" value="NAT_SF"/>
    <property type="match status" value="1"/>
</dbReference>
<reference evidence="2 3" key="1">
    <citation type="submission" date="2020-08" db="EMBL/GenBank/DDBJ databases">
        <title>Sequencing the genomes of 1000 actinobacteria strains.</title>
        <authorList>
            <person name="Klenk H.-P."/>
        </authorList>
    </citation>
    <scope>NUCLEOTIDE SEQUENCE [LARGE SCALE GENOMIC DNA]</scope>
    <source>
        <strain evidence="2 3">DSM 44786</strain>
    </source>
</reference>
<dbReference type="Pfam" id="PF00583">
    <property type="entry name" value="Acetyltransf_1"/>
    <property type="match status" value="1"/>
</dbReference>
<feature type="domain" description="N-acetyltransferase" evidence="1">
    <location>
        <begin position="6"/>
        <end position="150"/>
    </location>
</feature>
<dbReference type="InterPro" id="IPR000182">
    <property type="entry name" value="GNAT_dom"/>
</dbReference>
<dbReference type="Gene3D" id="3.40.630.30">
    <property type="match status" value="1"/>
</dbReference>
<keyword evidence="2" id="KW-0808">Transferase</keyword>
<dbReference type="Proteomes" id="UP000573327">
    <property type="component" value="Unassembled WGS sequence"/>
</dbReference>
<dbReference type="InterPro" id="IPR016181">
    <property type="entry name" value="Acyl_CoA_acyltransferase"/>
</dbReference>
<comment type="caution">
    <text evidence="2">The sequence shown here is derived from an EMBL/GenBank/DDBJ whole genome shotgun (WGS) entry which is preliminary data.</text>
</comment>